<dbReference type="Proteomes" id="UP000681722">
    <property type="component" value="Unassembled WGS sequence"/>
</dbReference>
<evidence type="ECO:0000313" key="2">
    <source>
        <dbReference type="EMBL" id="CAF1162820.1"/>
    </source>
</evidence>
<sequence length="112" mass="12387">MPKGSGSASNGSSHDSEEHKKSLTAYQMYCHQWKELPDEEKKKYEDMAVEQGSNGKSSNENSGSSKSMSKTGSSSKTSLKKNSEPDDQEEDTDGSEEDSDYDDDDDDDENEE</sequence>
<comment type="caution">
    <text evidence="2">The sequence shown here is derived from an EMBL/GenBank/DDBJ whole genome shotgun (WGS) entry which is preliminary data.</text>
</comment>
<feature type="region of interest" description="Disordered" evidence="1">
    <location>
        <begin position="41"/>
        <end position="112"/>
    </location>
</feature>
<dbReference type="CDD" id="cd00084">
    <property type="entry name" value="HMG-box_SF"/>
    <property type="match status" value="1"/>
</dbReference>
<gene>
    <name evidence="2" type="ORF">GPM918_LOCUS21767</name>
    <name evidence="3" type="ORF">SRO942_LOCUS21765</name>
</gene>
<evidence type="ECO:0000313" key="3">
    <source>
        <dbReference type="EMBL" id="CAF3926373.1"/>
    </source>
</evidence>
<keyword evidence="4" id="KW-1185">Reference proteome</keyword>
<organism evidence="2 4">
    <name type="scientific">Didymodactylos carnosus</name>
    <dbReference type="NCBI Taxonomy" id="1234261"/>
    <lineage>
        <taxon>Eukaryota</taxon>
        <taxon>Metazoa</taxon>
        <taxon>Spiralia</taxon>
        <taxon>Gnathifera</taxon>
        <taxon>Rotifera</taxon>
        <taxon>Eurotatoria</taxon>
        <taxon>Bdelloidea</taxon>
        <taxon>Philodinida</taxon>
        <taxon>Philodinidae</taxon>
        <taxon>Didymodactylos</taxon>
    </lineage>
</organism>
<feature type="compositionally biased region" description="Low complexity" evidence="1">
    <location>
        <begin position="1"/>
        <end position="13"/>
    </location>
</feature>
<dbReference type="InterPro" id="IPR036910">
    <property type="entry name" value="HMG_box_dom_sf"/>
</dbReference>
<dbReference type="Gene3D" id="1.10.30.10">
    <property type="entry name" value="High mobility group box domain"/>
    <property type="match status" value="1"/>
</dbReference>
<name>A0A814TUF6_9BILA</name>
<feature type="compositionally biased region" description="Acidic residues" evidence="1">
    <location>
        <begin position="85"/>
        <end position="112"/>
    </location>
</feature>
<feature type="compositionally biased region" description="Low complexity" evidence="1">
    <location>
        <begin position="52"/>
        <end position="77"/>
    </location>
</feature>
<dbReference type="SUPFAM" id="SSF47095">
    <property type="entry name" value="HMG-box"/>
    <property type="match status" value="1"/>
</dbReference>
<accession>A0A814TUF6</accession>
<feature type="region of interest" description="Disordered" evidence="1">
    <location>
        <begin position="1"/>
        <end position="23"/>
    </location>
</feature>
<proteinExistence type="predicted"/>
<dbReference type="EMBL" id="CAJOBC010007267">
    <property type="protein sequence ID" value="CAF3926373.1"/>
    <property type="molecule type" value="Genomic_DNA"/>
</dbReference>
<dbReference type="EMBL" id="CAJNOQ010007267">
    <property type="protein sequence ID" value="CAF1162820.1"/>
    <property type="molecule type" value="Genomic_DNA"/>
</dbReference>
<dbReference type="AlphaFoldDB" id="A0A814TUF6"/>
<reference evidence="2" key="1">
    <citation type="submission" date="2021-02" db="EMBL/GenBank/DDBJ databases">
        <authorList>
            <person name="Nowell W R."/>
        </authorList>
    </citation>
    <scope>NUCLEOTIDE SEQUENCE</scope>
</reference>
<protein>
    <submittedName>
        <fullName evidence="2">Uncharacterized protein</fullName>
    </submittedName>
</protein>
<evidence type="ECO:0000313" key="4">
    <source>
        <dbReference type="Proteomes" id="UP000663829"/>
    </source>
</evidence>
<evidence type="ECO:0000256" key="1">
    <source>
        <dbReference type="SAM" id="MobiDB-lite"/>
    </source>
</evidence>
<dbReference type="Proteomes" id="UP000663829">
    <property type="component" value="Unassembled WGS sequence"/>
</dbReference>